<protein>
    <submittedName>
        <fullName evidence="1">Uncharacterized protein</fullName>
    </submittedName>
</protein>
<reference evidence="1" key="1">
    <citation type="submission" date="2020-03" db="EMBL/GenBank/DDBJ databases">
        <title>The deep terrestrial virosphere.</title>
        <authorList>
            <person name="Holmfeldt K."/>
            <person name="Nilsson E."/>
            <person name="Simone D."/>
            <person name="Lopez-Fernandez M."/>
            <person name="Wu X."/>
            <person name="de Brujin I."/>
            <person name="Lundin D."/>
            <person name="Andersson A."/>
            <person name="Bertilsson S."/>
            <person name="Dopson M."/>
        </authorList>
    </citation>
    <scope>NUCLEOTIDE SEQUENCE</scope>
    <source>
        <strain evidence="2">MM415A03533</strain>
        <strain evidence="1">MM415B00683</strain>
    </source>
</reference>
<evidence type="ECO:0000313" key="2">
    <source>
        <dbReference type="EMBL" id="QJA70865.1"/>
    </source>
</evidence>
<gene>
    <name evidence="2" type="ORF">MM415A03533_0002</name>
    <name evidence="1" type="ORF">MM415B00683_0006</name>
</gene>
<dbReference type="EMBL" id="MT141486">
    <property type="protein sequence ID" value="QJA62936.1"/>
    <property type="molecule type" value="Genomic_DNA"/>
</dbReference>
<dbReference type="AlphaFoldDB" id="A0A6M3IZ19"/>
<evidence type="ECO:0000313" key="1">
    <source>
        <dbReference type="EMBL" id="QJA62936.1"/>
    </source>
</evidence>
<organism evidence="1">
    <name type="scientific">viral metagenome</name>
    <dbReference type="NCBI Taxonomy" id="1070528"/>
    <lineage>
        <taxon>unclassified sequences</taxon>
        <taxon>metagenomes</taxon>
        <taxon>organismal metagenomes</taxon>
    </lineage>
</organism>
<accession>A0A6M3IZ19</accession>
<proteinExistence type="predicted"/>
<dbReference type="EMBL" id="MT141827">
    <property type="protein sequence ID" value="QJA70865.1"/>
    <property type="molecule type" value="Genomic_DNA"/>
</dbReference>
<sequence length="282" mass="31941">MTLQNEAICVRLFPSQWGAKKVDKSVSKDTRDRYNAASDAGSFSKKLAPAEFLSGVNTAFSAIAEFHKDMTVAWDDDGFRLLPNADYFDYMAGLDERKSAISRAVDLIIAGWDDFVNAERQRLGNMFNIDDYPKRHEVSEKYGVKIKRKIITDAGDIRIANHDKIEDAVREEVIAEQAENHKRAMTDLWSRLYGPVKKLADKIQDVDMTGARKTLVEDIWEVTQILPKLNVFGDPELKAMAEEVADRLCTHSVKKLKIDENAYAETKAAVDEIMKKMEGYVL</sequence>
<name>A0A6M3IZ19_9ZZZZ</name>